<dbReference type="Pfam" id="PF00583">
    <property type="entry name" value="Acetyltransf_1"/>
    <property type="match status" value="1"/>
</dbReference>
<organism evidence="3 4">
    <name type="scientific">Faecalitalea cylindroides ATCC 27803</name>
    <dbReference type="NCBI Taxonomy" id="649755"/>
    <lineage>
        <taxon>Bacteria</taxon>
        <taxon>Bacillati</taxon>
        <taxon>Bacillota</taxon>
        <taxon>Erysipelotrichia</taxon>
        <taxon>Erysipelotrichales</taxon>
        <taxon>Erysipelotrichaceae</taxon>
        <taxon>Faecalitalea</taxon>
    </lineage>
</organism>
<name>U2PR81_9FIRM</name>
<dbReference type="GO" id="GO:0016747">
    <property type="term" value="F:acyltransferase activity, transferring groups other than amino-acyl groups"/>
    <property type="evidence" value="ECO:0007669"/>
    <property type="project" value="InterPro"/>
</dbReference>
<accession>U2PR81</accession>
<dbReference type="HOGENOM" id="CLU_112419_1_0_9"/>
<dbReference type="EMBL" id="AWVI01000020">
    <property type="protein sequence ID" value="ERK46626.1"/>
    <property type="molecule type" value="Genomic_DNA"/>
</dbReference>
<sequence>MTTLDRSIEFKKVLMVITRKTIKRETPLKEGYKYTPFSKELLDSWCRLHVKTGLFETMEQAKNKLDEMLQQDEDFFKENFLFVVNEANELVASAGLWTGKDFDGNRLRLHYISVDPNEQHNGIAHAMISRLCIKYDSIPGKYPLYLATQSQSYGAIALYSRMGFTPYLGEYNGCSQEKNEAAWEYTTEILREKVKQ</sequence>
<keyword evidence="3" id="KW-0808">Transferase</keyword>
<dbReference type="Proteomes" id="UP000016658">
    <property type="component" value="Unassembled WGS sequence"/>
</dbReference>
<evidence type="ECO:0000256" key="1">
    <source>
        <dbReference type="SAM" id="Coils"/>
    </source>
</evidence>
<gene>
    <name evidence="3" type="ORF">HMPREF0367_00423</name>
</gene>
<feature type="domain" description="N-acetyltransferase" evidence="2">
    <location>
        <begin position="32"/>
        <end position="188"/>
    </location>
</feature>
<dbReference type="SUPFAM" id="SSF55729">
    <property type="entry name" value="Acyl-CoA N-acyltransferases (Nat)"/>
    <property type="match status" value="1"/>
</dbReference>
<dbReference type="AlphaFoldDB" id="U2PR81"/>
<reference evidence="3 4" key="1">
    <citation type="submission" date="2013-06" db="EMBL/GenBank/DDBJ databases">
        <authorList>
            <person name="Weinstock G."/>
            <person name="Sodergren E."/>
            <person name="Lobos E.A."/>
            <person name="Fulton L."/>
            <person name="Fulton R."/>
            <person name="Courtney L."/>
            <person name="Fronick C."/>
            <person name="O'Laughlin M."/>
            <person name="Godfrey J."/>
            <person name="Wilson R.M."/>
            <person name="Miner T."/>
            <person name="Farmer C."/>
            <person name="Delehaunty K."/>
            <person name="Cordes M."/>
            <person name="Minx P."/>
            <person name="Tomlinson C."/>
            <person name="Chen J."/>
            <person name="Wollam A."/>
            <person name="Pepin K.H."/>
            <person name="Bhonagiri V."/>
            <person name="Zhang X."/>
            <person name="Warren W."/>
            <person name="Mitreva M."/>
            <person name="Mardis E.R."/>
            <person name="Wilson R.K."/>
        </authorList>
    </citation>
    <scope>NUCLEOTIDE SEQUENCE [LARGE SCALE GENOMIC DNA]</scope>
    <source>
        <strain evidence="3 4">ATCC 27803</strain>
    </source>
</reference>
<protein>
    <submittedName>
        <fullName evidence="3">Acetyltransferase, GNAT family</fullName>
    </submittedName>
</protein>
<dbReference type="PROSITE" id="PS51186">
    <property type="entry name" value="GNAT"/>
    <property type="match status" value="1"/>
</dbReference>
<evidence type="ECO:0000259" key="2">
    <source>
        <dbReference type="PROSITE" id="PS51186"/>
    </source>
</evidence>
<dbReference type="InterPro" id="IPR000182">
    <property type="entry name" value="GNAT_dom"/>
</dbReference>
<comment type="caution">
    <text evidence="3">The sequence shown here is derived from an EMBL/GenBank/DDBJ whole genome shotgun (WGS) entry which is preliminary data.</text>
</comment>
<dbReference type="Gene3D" id="3.40.630.30">
    <property type="match status" value="1"/>
</dbReference>
<keyword evidence="1" id="KW-0175">Coiled coil</keyword>
<evidence type="ECO:0000313" key="4">
    <source>
        <dbReference type="Proteomes" id="UP000016658"/>
    </source>
</evidence>
<dbReference type="InterPro" id="IPR016181">
    <property type="entry name" value="Acyl_CoA_acyltransferase"/>
</dbReference>
<dbReference type="OrthoDB" id="581534at2"/>
<dbReference type="RefSeq" id="WP_035400868.1">
    <property type="nucleotide sequence ID" value="NZ_KI270978.1"/>
</dbReference>
<proteinExistence type="predicted"/>
<evidence type="ECO:0000313" key="3">
    <source>
        <dbReference type="EMBL" id="ERK46626.1"/>
    </source>
</evidence>
<feature type="coiled-coil region" evidence="1">
    <location>
        <begin position="51"/>
        <end position="78"/>
    </location>
</feature>
<dbReference type="CDD" id="cd04301">
    <property type="entry name" value="NAT_SF"/>
    <property type="match status" value="1"/>
</dbReference>